<dbReference type="PANTHER" id="PTHR30329:SF21">
    <property type="entry name" value="LIPOPROTEIN YIAD-RELATED"/>
    <property type="match status" value="1"/>
</dbReference>
<proteinExistence type="predicted"/>
<dbReference type="InterPro" id="IPR006665">
    <property type="entry name" value="OmpA-like"/>
</dbReference>
<dbReference type="EMBL" id="VDUZ01000031">
    <property type="protein sequence ID" value="TXL72724.1"/>
    <property type="molecule type" value="Genomic_DNA"/>
</dbReference>
<dbReference type="InterPro" id="IPR006664">
    <property type="entry name" value="OMP_bac"/>
</dbReference>
<evidence type="ECO:0000256" key="4">
    <source>
        <dbReference type="PROSITE-ProRule" id="PRU00473"/>
    </source>
</evidence>
<evidence type="ECO:0000259" key="7">
    <source>
        <dbReference type="PROSITE" id="PS51123"/>
    </source>
</evidence>
<feature type="compositionally biased region" description="Basic and acidic residues" evidence="5">
    <location>
        <begin position="73"/>
        <end position="92"/>
    </location>
</feature>
<feature type="domain" description="OmpA-like" evidence="7">
    <location>
        <begin position="34"/>
        <end position="148"/>
    </location>
</feature>
<comment type="subcellular location">
    <subcellularLocation>
        <location evidence="1">Cell outer membrane</location>
    </subcellularLocation>
</comment>
<dbReference type="Gene3D" id="3.30.1330.60">
    <property type="entry name" value="OmpA-like domain"/>
    <property type="match status" value="1"/>
</dbReference>
<dbReference type="CDD" id="cd07185">
    <property type="entry name" value="OmpA_C-like"/>
    <property type="match status" value="1"/>
</dbReference>
<dbReference type="Proteomes" id="UP000321638">
    <property type="component" value="Unassembled WGS sequence"/>
</dbReference>
<dbReference type="GO" id="GO:0009279">
    <property type="term" value="C:cell outer membrane"/>
    <property type="evidence" value="ECO:0007669"/>
    <property type="project" value="UniProtKB-SubCell"/>
</dbReference>
<feature type="chain" id="PRO_5022834866" evidence="6">
    <location>
        <begin position="21"/>
        <end position="148"/>
    </location>
</feature>
<evidence type="ECO:0000256" key="1">
    <source>
        <dbReference type="ARBA" id="ARBA00004442"/>
    </source>
</evidence>
<keyword evidence="6" id="KW-0732">Signal</keyword>
<feature type="signal peptide" evidence="6">
    <location>
        <begin position="1"/>
        <end position="20"/>
    </location>
</feature>
<dbReference type="PRINTS" id="PR01021">
    <property type="entry name" value="OMPADOMAIN"/>
</dbReference>
<dbReference type="RefSeq" id="WP_147849622.1">
    <property type="nucleotide sequence ID" value="NZ_VDUZ01000031.1"/>
</dbReference>
<protein>
    <submittedName>
        <fullName evidence="8">OmpA family protein</fullName>
    </submittedName>
</protein>
<sequence length="148" mass="15958">MLRRSLMAVLPWLAPMACEAPSLAAAQRPEPLLQPRADEPPSYIVFFDMGKAVVSTRGLATIREAAAAARKPDTKAVEVTGHTDRAGTERSNEALSLRRARTVRDLLVKQGVPEAIITVQGAGETKPFMATEDGASAPENRRVEIVVK</sequence>
<organism evidence="8 9">
    <name type="scientific">Vineibacter terrae</name>
    <dbReference type="NCBI Taxonomy" id="2586908"/>
    <lineage>
        <taxon>Bacteria</taxon>
        <taxon>Pseudomonadati</taxon>
        <taxon>Pseudomonadota</taxon>
        <taxon>Alphaproteobacteria</taxon>
        <taxon>Hyphomicrobiales</taxon>
        <taxon>Vineibacter</taxon>
    </lineage>
</organism>
<evidence type="ECO:0000256" key="5">
    <source>
        <dbReference type="SAM" id="MobiDB-lite"/>
    </source>
</evidence>
<keyword evidence="3" id="KW-0998">Cell outer membrane</keyword>
<evidence type="ECO:0000313" key="9">
    <source>
        <dbReference type="Proteomes" id="UP000321638"/>
    </source>
</evidence>
<dbReference type="OrthoDB" id="189250at2"/>
<evidence type="ECO:0000256" key="3">
    <source>
        <dbReference type="ARBA" id="ARBA00023237"/>
    </source>
</evidence>
<evidence type="ECO:0000313" key="8">
    <source>
        <dbReference type="EMBL" id="TXL72724.1"/>
    </source>
</evidence>
<dbReference type="AlphaFoldDB" id="A0A5C8PFZ0"/>
<gene>
    <name evidence="8" type="ORF">FHP25_24560</name>
</gene>
<dbReference type="SUPFAM" id="SSF103088">
    <property type="entry name" value="OmpA-like"/>
    <property type="match status" value="1"/>
</dbReference>
<reference evidence="8 9" key="1">
    <citation type="submission" date="2019-06" db="EMBL/GenBank/DDBJ databases">
        <title>New taxonomy in bacterial strain CC-CFT640, isolated from vineyard.</title>
        <authorList>
            <person name="Lin S.-Y."/>
            <person name="Tsai C.-F."/>
            <person name="Young C.-C."/>
        </authorList>
    </citation>
    <scope>NUCLEOTIDE SEQUENCE [LARGE SCALE GENOMIC DNA]</scope>
    <source>
        <strain evidence="8 9">CC-CFT640</strain>
    </source>
</reference>
<accession>A0A5C8PFZ0</accession>
<comment type="caution">
    <text evidence="8">The sequence shown here is derived from an EMBL/GenBank/DDBJ whole genome shotgun (WGS) entry which is preliminary data.</text>
</comment>
<dbReference type="Pfam" id="PF00691">
    <property type="entry name" value="OmpA"/>
    <property type="match status" value="1"/>
</dbReference>
<evidence type="ECO:0000256" key="6">
    <source>
        <dbReference type="SAM" id="SignalP"/>
    </source>
</evidence>
<dbReference type="InterPro" id="IPR050330">
    <property type="entry name" value="Bact_OuterMem_StrucFunc"/>
</dbReference>
<keyword evidence="2 4" id="KW-0472">Membrane</keyword>
<name>A0A5C8PFZ0_9HYPH</name>
<dbReference type="PANTHER" id="PTHR30329">
    <property type="entry name" value="STATOR ELEMENT OF FLAGELLAR MOTOR COMPLEX"/>
    <property type="match status" value="1"/>
</dbReference>
<dbReference type="PROSITE" id="PS51123">
    <property type="entry name" value="OMPA_2"/>
    <property type="match status" value="1"/>
</dbReference>
<evidence type="ECO:0000256" key="2">
    <source>
        <dbReference type="ARBA" id="ARBA00023136"/>
    </source>
</evidence>
<dbReference type="InterPro" id="IPR036737">
    <property type="entry name" value="OmpA-like_sf"/>
</dbReference>
<feature type="region of interest" description="Disordered" evidence="5">
    <location>
        <begin position="73"/>
        <end position="93"/>
    </location>
</feature>
<keyword evidence="9" id="KW-1185">Reference proteome</keyword>